<gene>
    <name evidence="3" type="ORF">V6N11_024497</name>
</gene>
<feature type="region of interest" description="Disordered" evidence="1">
    <location>
        <begin position="22"/>
        <end position="70"/>
    </location>
</feature>
<dbReference type="Pfam" id="PF04614">
    <property type="entry name" value="Pex19"/>
    <property type="match status" value="1"/>
</dbReference>
<evidence type="ECO:0000313" key="3">
    <source>
        <dbReference type="EMBL" id="KAK9001799.1"/>
    </source>
</evidence>
<sequence>MADYSEDLDQLLDTALDDFQNLNLTHPQRSGGGDGEAKKLESSSLPSGVQGLGMGLPDSKSKKKGKQKVLKESHVAEALDKLREHTRETVEGLESMSKPGGDDFGKDAMMEDWVKQFEELAGSQDMESIVETMMQQLLSKEILHEPMKEIGERYPQWLEEHKANLSKEEYERYSRQYGLIKELNGVYENGTNNFTRIVDLMQKMQECGQPPNDIVQELAPAFDLSNLGQLEMDDKLTQELFQYSESLLLSNLQLGHSSTTHGFNEANDGSLWGGSDEELDKTSDLDREWQRRHGQFYTIGYRDGLIAGKEASAQEGFNIGFKQSVPIGYNWGITRGVTSALACVPDDSRERLIETQEKRDKFWELYGCVNSVSASNAVELFHDDILTKKAGAEQSSNPAKCGQPPNDIVQELAPEFDLSNLGQLSPEMLNSQQNCCIM</sequence>
<reference evidence="3 4" key="1">
    <citation type="journal article" date="2024" name="G3 (Bethesda)">
        <title>Genome assembly of Hibiscus sabdariffa L. provides insights into metabolisms of medicinal natural products.</title>
        <authorList>
            <person name="Kim T."/>
        </authorList>
    </citation>
    <scope>NUCLEOTIDE SEQUENCE [LARGE SCALE GENOMIC DNA]</scope>
    <source>
        <strain evidence="3">TK-2024</strain>
        <tissue evidence="3">Old leaves</tissue>
    </source>
</reference>
<dbReference type="InterPro" id="IPR038322">
    <property type="entry name" value="Pex19_C_sf"/>
</dbReference>
<feature type="region of interest" description="Disordered" evidence="1">
    <location>
        <begin position="82"/>
        <end position="105"/>
    </location>
</feature>
<evidence type="ECO:0000313" key="4">
    <source>
        <dbReference type="Proteomes" id="UP001396334"/>
    </source>
</evidence>
<protein>
    <recommendedName>
        <fullName evidence="2">Essential protein Yae1 N-terminal domain-containing protein</fullName>
    </recommendedName>
</protein>
<evidence type="ECO:0000256" key="1">
    <source>
        <dbReference type="SAM" id="MobiDB-lite"/>
    </source>
</evidence>
<dbReference type="InterPro" id="IPR019191">
    <property type="entry name" value="Essential_protein_Yae1_N"/>
</dbReference>
<feature type="domain" description="Essential protein Yae1 N-terminal" evidence="2">
    <location>
        <begin position="300"/>
        <end position="337"/>
    </location>
</feature>
<keyword evidence="4" id="KW-1185">Reference proteome</keyword>
<dbReference type="InterPro" id="IPR006708">
    <property type="entry name" value="Pex19"/>
</dbReference>
<name>A0ABR2QMC5_9ROSI</name>
<dbReference type="Pfam" id="PF09811">
    <property type="entry name" value="Yae1_N"/>
    <property type="match status" value="1"/>
</dbReference>
<accession>A0ABR2QMC5</accession>
<evidence type="ECO:0000259" key="2">
    <source>
        <dbReference type="Pfam" id="PF09811"/>
    </source>
</evidence>
<dbReference type="PANTHER" id="PTHR12774">
    <property type="entry name" value="PEROXISOMAL BIOGENESIS FACTOR 19"/>
    <property type="match status" value="1"/>
</dbReference>
<organism evidence="3 4">
    <name type="scientific">Hibiscus sabdariffa</name>
    <name type="common">roselle</name>
    <dbReference type="NCBI Taxonomy" id="183260"/>
    <lineage>
        <taxon>Eukaryota</taxon>
        <taxon>Viridiplantae</taxon>
        <taxon>Streptophyta</taxon>
        <taxon>Embryophyta</taxon>
        <taxon>Tracheophyta</taxon>
        <taxon>Spermatophyta</taxon>
        <taxon>Magnoliopsida</taxon>
        <taxon>eudicotyledons</taxon>
        <taxon>Gunneridae</taxon>
        <taxon>Pentapetalae</taxon>
        <taxon>rosids</taxon>
        <taxon>malvids</taxon>
        <taxon>Malvales</taxon>
        <taxon>Malvaceae</taxon>
        <taxon>Malvoideae</taxon>
        <taxon>Hibiscus</taxon>
    </lineage>
</organism>
<dbReference type="Proteomes" id="UP001396334">
    <property type="component" value="Unassembled WGS sequence"/>
</dbReference>
<proteinExistence type="predicted"/>
<dbReference type="Gene3D" id="1.20.120.900">
    <property type="entry name" value="Pex19, mPTS binding domain"/>
    <property type="match status" value="1"/>
</dbReference>
<dbReference type="PANTHER" id="PTHR12774:SF2">
    <property type="entry name" value="PEROXISOMAL BIOGENESIS FACTOR 19"/>
    <property type="match status" value="1"/>
</dbReference>
<comment type="caution">
    <text evidence="3">The sequence shown here is derived from an EMBL/GenBank/DDBJ whole genome shotgun (WGS) entry which is preliminary data.</text>
</comment>
<dbReference type="EMBL" id="JBBPBN010000035">
    <property type="protein sequence ID" value="KAK9001799.1"/>
    <property type="molecule type" value="Genomic_DNA"/>
</dbReference>